<evidence type="ECO:0000313" key="3">
    <source>
        <dbReference type="Proteomes" id="UP001054252"/>
    </source>
</evidence>
<dbReference type="EMBL" id="BPVZ01000159">
    <property type="protein sequence ID" value="GKV42528.1"/>
    <property type="molecule type" value="Genomic_DNA"/>
</dbReference>
<dbReference type="Proteomes" id="UP001054252">
    <property type="component" value="Unassembled WGS sequence"/>
</dbReference>
<feature type="compositionally biased region" description="Low complexity" evidence="1">
    <location>
        <begin position="252"/>
        <end position="261"/>
    </location>
</feature>
<evidence type="ECO:0000256" key="1">
    <source>
        <dbReference type="SAM" id="MobiDB-lite"/>
    </source>
</evidence>
<feature type="region of interest" description="Disordered" evidence="1">
    <location>
        <begin position="69"/>
        <end position="119"/>
    </location>
</feature>
<proteinExistence type="predicted"/>
<feature type="region of interest" description="Disordered" evidence="1">
    <location>
        <begin position="173"/>
        <end position="210"/>
    </location>
</feature>
<feature type="compositionally biased region" description="Basic and acidic residues" evidence="1">
    <location>
        <begin position="238"/>
        <end position="250"/>
    </location>
</feature>
<feature type="region of interest" description="Disordered" evidence="1">
    <location>
        <begin position="228"/>
        <end position="286"/>
    </location>
</feature>
<keyword evidence="3" id="KW-1185">Reference proteome</keyword>
<name>A0AAV5M0N0_9ROSI</name>
<accession>A0AAV5M0N0</accession>
<sequence length="443" mass="47818">MALKNRKDHWAFLDEIEAPIWVDLVAEAKLNGNGIDDEWFHKRHPFHQCSSRELKSVFSRFGEEGFTTESDLLGESSPALPPSVSRSRGKDYRSNNWRGDYGDGSLNKQQPVQVKGKSSGVFSGAAEQIKPKLSFVNLKGTSSSTTSLVPQITRNVKGKQVKLVSPCVDSASISSPFAEKPGESNTGSTVTSENIPKQQQTSFEISSRPIGQTSDLLSSVRISLRRSHVTRQASRVEINADRRGSREHKSSSSKSSVGSSSYPACDGKSTTVASVKNKEQTPDSRNVARISEAAKNRERVSKMYSKMYNTPGVQVKGGTTVLKPTCRETSISKVHHTLQSKALSYRVNKQNSIANGSTKANGKVGTNKLNKGTTVGKENAIGRISVSQECNSKANAAGGMDGGRKGKKPCAPWKGGGTGLVVSKGKVGHLKEGKKLTNVVHMR</sequence>
<gene>
    <name evidence="2" type="ORF">SLEP1_g49921</name>
</gene>
<organism evidence="2 3">
    <name type="scientific">Rubroshorea leprosula</name>
    <dbReference type="NCBI Taxonomy" id="152421"/>
    <lineage>
        <taxon>Eukaryota</taxon>
        <taxon>Viridiplantae</taxon>
        <taxon>Streptophyta</taxon>
        <taxon>Embryophyta</taxon>
        <taxon>Tracheophyta</taxon>
        <taxon>Spermatophyta</taxon>
        <taxon>Magnoliopsida</taxon>
        <taxon>eudicotyledons</taxon>
        <taxon>Gunneridae</taxon>
        <taxon>Pentapetalae</taxon>
        <taxon>rosids</taxon>
        <taxon>malvids</taxon>
        <taxon>Malvales</taxon>
        <taxon>Dipterocarpaceae</taxon>
        <taxon>Rubroshorea</taxon>
    </lineage>
</organism>
<feature type="compositionally biased region" description="Polar residues" evidence="1">
    <location>
        <begin position="183"/>
        <end position="210"/>
    </location>
</feature>
<evidence type="ECO:0000313" key="2">
    <source>
        <dbReference type="EMBL" id="GKV42528.1"/>
    </source>
</evidence>
<reference evidence="2 3" key="1">
    <citation type="journal article" date="2021" name="Commun. Biol.">
        <title>The genome of Shorea leprosula (Dipterocarpaceae) highlights the ecological relevance of drought in aseasonal tropical rainforests.</title>
        <authorList>
            <person name="Ng K.K.S."/>
            <person name="Kobayashi M.J."/>
            <person name="Fawcett J.A."/>
            <person name="Hatakeyama M."/>
            <person name="Paape T."/>
            <person name="Ng C.H."/>
            <person name="Ang C.C."/>
            <person name="Tnah L.H."/>
            <person name="Lee C.T."/>
            <person name="Nishiyama T."/>
            <person name="Sese J."/>
            <person name="O'Brien M.J."/>
            <person name="Copetti D."/>
            <person name="Mohd Noor M.I."/>
            <person name="Ong R.C."/>
            <person name="Putra M."/>
            <person name="Sireger I.Z."/>
            <person name="Indrioko S."/>
            <person name="Kosugi Y."/>
            <person name="Izuno A."/>
            <person name="Isagi Y."/>
            <person name="Lee S.L."/>
            <person name="Shimizu K.K."/>
        </authorList>
    </citation>
    <scope>NUCLEOTIDE SEQUENCE [LARGE SCALE GENOMIC DNA]</scope>
    <source>
        <strain evidence="2">214</strain>
    </source>
</reference>
<comment type="caution">
    <text evidence="2">The sequence shown here is derived from an EMBL/GenBank/DDBJ whole genome shotgun (WGS) entry which is preliminary data.</text>
</comment>
<protein>
    <submittedName>
        <fullName evidence="2">Uncharacterized protein</fullName>
    </submittedName>
</protein>
<dbReference type="AlphaFoldDB" id="A0AAV5M0N0"/>